<name>A0A0A9FQQ8_ARUDO</name>
<feature type="compositionally biased region" description="Polar residues" evidence="1">
    <location>
        <begin position="90"/>
        <end position="101"/>
    </location>
</feature>
<evidence type="ECO:0000256" key="1">
    <source>
        <dbReference type="SAM" id="MobiDB-lite"/>
    </source>
</evidence>
<feature type="region of interest" description="Disordered" evidence="1">
    <location>
        <begin position="76"/>
        <end position="101"/>
    </location>
</feature>
<accession>A0A0A9FQQ8</accession>
<sequence>MLYLSHSFFMKSLDPSNAAACDEGPKVGIPALTRSFARPATRGASGPTTTNPTPQLRQNEMTASLLVMSRSGIHVASPDSAMPELPGAQKTASQDGECSKA</sequence>
<feature type="compositionally biased region" description="Polar residues" evidence="1">
    <location>
        <begin position="46"/>
        <end position="55"/>
    </location>
</feature>
<reference evidence="2" key="1">
    <citation type="submission" date="2014-09" db="EMBL/GenBank/DDBJ databases">
        <authorList>
            <person name="Magalhaes I.L.F."/>
            <person name="Oliveira U."/>
            <person name="Santos F.R."/>
            <person name="Vidigal T.H.D.A."/>
            <person name="Brescovit A.D."/>
            <person name="Santos A.J."/>
        </authorList>
    </citation>
    <scope>NUCLEOTIDE SEQUENCE</scope>
    <source>
        <tissue evidence="2">Shoot tissue taken approximately 20 cm above the soil surface</tissue>
    </source>
</reference>
<evidence type="ECO:0000313" key="2">
    <source>
        <dbReference type="EMBL" id="JAE10638.1"/>
    </source>
</evidence>
<feature type="region of interest" description="Disordered" evidence="1">
    <location>
        <begin position="36"/>
        <end position="55"/>
    </location>
</feature>
<dbReference type="EMBL" id="GBRH01187258">
    <property type="protein sequence ID" value="JAE10638.1"/>
    <property type="molecule type" value="Transcribed_RNA"/>
</dbReference>
<dbReference type="AlphaFoldDB" id="A0A0A9FQQ8"/>
<proteinExistence type="predicted"/>
<protein>
    <submittedName>
        <fullName evidence="2">Uncharacterized protein</fullName>
    </submittedName>
</protein>
<reference evidence="2" key="2">
    <citation type="journal article" date="2015" name="Data Brief">
        <title>Shoot transcriptome of the giant reed, Arundo donax.</title>
        <authorList>
            <person name="Barrero R.A."/>
            <person name="Guerrero F.D."/>
            <person name="Moolhuijzen P."/>
            <person name="Goolsby J.A."/>
            <person name="Tidwell J."/>
            <person name="Bellgard S.E."/>
            <person name="Bellgard M.I."/>
        </authorList>
    </citation>
    <scope>NUCLEOTIDE SEQUENCE</scope>
    <source>
        <tissue evidence="2">Shoot tissue taken approximately 20 cm above the soil surface</tissue>
    </source>
</reference>
<organism evidence="2">
    <name type="scientific">Arundo donax</name>
    <name type="common">Giant reed</name>
    <name type="synonym">Donax arundinaceus</name>
    <dbReference type="NCBI Taxonomy" id="35708"/>
    <lineage>
        <taxon>Eukaryota</taxon>
        <taxon>Viridiplantae</taxon>
        <taxon>Streptophyta</taxon>
        <taxon>Embryophyta</taxon>
        <taxon>Tracheophyta</taxon>
        <taxon>Spermatophyta</taxon>
        <taxon>Magnoliopsida</taxon>
        <taxon>Liliopsida</taxon>
        <taxon>Poales</taxon>
        <taxon>Poaceae</taxon>
        <taxon>PACMAD clade</taxon>
        <taxon>Arundinoideae</taxon>
        <taxon>Arundineae</taxon>
        <taxon>Arundo</taxon>
    </lineage>
</organism>